<dbReference type="GO" id="GO:0005634">
    <property type="term" value="C:nucleus"/>
    <property type="evidence" value="ECO:0007669"/>
    <property type="project" value="UniProtKB-SubCell"/>
</dbReference>
<dbReference type="AlphaFoldDB" id="A0A0F7SQB0"/>
<feature type="domain" description="Xylanolytic transcriptional activator regulatory" evidence="7">
    <location>
        <begin position="356"/>
        <end position="458"/>
    </location>
</feature>
<feature type="compositionally biased region" description="Polar residues" evidence="6">
    <location>
        <begin position="530"/>
        <end position="540"/>
    </location>
</feature>
<keyword evidence="3" id="KW-0805">Transcription regulation</keyword>
<dbReference type="InterPro" id="IPR050815">
    <property type="entry name" value="TF_fung"/>
</dbReference>
<dbReference type="SMART" id="SM00906">
    <property type="entry name" value="Fungal_trans"/>
    <property type="match status" value="1"/>
</dbReference>
<dbReference type="InterPro" id="IPR007219">
    <property type="entry name" value="XnlR_reg_dom"/>
</dbReference>
<keyword evidence="2" id="KW-0479">Metal-binding</keyword>
<comment type="subcellular location">
    <subcellularLocation>
        <location evidence="1">Nucleus</location>
    </subcellularLocation>
</comment>
<sequence length="735" mass="83146">MLPRSRIFILVDPECRQKHLVIRLLSNVAQPVRHTSQKCSFDEVPQPKLRFQALENKITRLETALFQSENMQFNSSEPFTDIQRKKHLGTFPYPVPNYSNPNTFSNISHPNRQSKHDKQQASSQAFKELWGTSFSPVAEYSDSIRNSDAMSNNPMDPTGHDFLSTDVLDRIILETGPTRPIADPWAFAFSPSDNNDAEGVTTGPPSMDSDLFAALQIDTEQLLPDPLSQDRTATLRAYILDREELPKEIRDPLLHFFFSRMLSFGVMLHVERFWKSLENLAKEDQPHPAFLFSMYHCASQFSSDEAVRALADEFFRISKAKLDEGVAKWDTRILDMIRAATVLTLSSYLRANFLTGWVLGGVAMRLCALAHYQRISFPFSSHSHDHPKVNICNPDRRTWVHTNLRIPSPKDSVELGECIWSFWIAWGMDQRTSIATAYAPAMHWSEIETPFPLPLEQYADIDRVNNQPMTAVYSLFDDSQQTLVGDLNTACFFISLLFLIEASRLSDWFIQPSSRNEYLSHMCSLHSSHKTPTSTENSPQEPVDQRINPDSTGPIPPEIIQLQNAVTRFVKSLPLERMNPAQKVRGGVPSLKSELALRDHSSSGSPSASSEDDWGISVENVLLHTEILTTHALILQQRADYDPSARAQSVLSARSVVNIIHIIVDVDFSRFGFYILNCWRVVAHILLDEVKRCRSIGNSEEAMSLTIDVELIIIAMKRIGEVYRLGNIAASVLNS</sequence>
<reference evidence="8" key="1">
    <citation type="submission" date="2014-08" db="EMBL/GenBank/DDBJ databases">
        <authorList>
            <person name="Sharma Rahul"/>
            <person name="Thines Marco"/>
        </authorList>
    </citation>
    <scope>NUCLEOTIDE SEQUENCE</scope>
</reference>
<evidence type="ECO:0000256" key="2">
    <source>
        <dbReference type="ARBA" id="ARBA00022723"/>
    </source>
</evidence>
<evidence type="ECO:0000256" key="4">
    <source>
        <dbReference type="ARBA" id="ARBA00023163"/>
    </source>
</evidence>
<evidence type="ECO:0000256" key="6">
    <source>
        <dbReference type="SAM" id="MobiDB-lite"/>
    </source>
</evidence>
<dbReference type="PANTHER" id="PTHR47338">
    <property type="entry name" value="ZN(II)2CYS6 TRANSCRIPTION FACTOR (EUROFUNG)-RELATED"/>
    <property type="match status" value="1"/>
</dbReference>
<keyword evidence="5" id="KW-0539">Nucleus</keyword>
<organism evidence="8">
    <name type="scientific">Phaffia rhodozyma</name>
    <name type="common">Yeast</name>
    <name type="synonym">Xanthophyllomyces dendrorhous</name>
    <dbReference type="NCBI Taxonomy" id="264483"/>
    <lineage>
        <taxon>Eukaryota</taxon>
        <taxon>Fungi</taxon>
        <taxon>Dikarya</taxon>
        <taxon>Basidiomycota</taxon>
        <taxon>Agaricomycotina</taxon>
        <taxon>Tremellomycetes</taxon>
        <taxon>Cystofilobasidiales</taxon>
        <taxon>Mrakiaceae</taxon>
        <taxon>Phaffia</taxon>
    </lineage>
</organism>
<evidence type="ECO:0000256" key="1">
    <source>
        <dbReference type="ARBA" id="ARBA00004123"/>
    </source>
</evidence>
<evidence type="ECO:0000256" key="3">
    <source>
        <dbReference type="ARBA" id="ARBA00023015"/>
    </source>
</evidence>
<evidence type="ECO:0000313" key="8">
    <source>
        <dbReference type="EMBL" id="CED83566.1"/>
    </source>
</evidence>
<proteinExistence type="predicted"/>
<dbReference type="GO" id="GO:0003677">
    <property type="term" value="F:DNA binding"/>
    <property type="evidence" value="ECO:0007669"/>
    <property type="project" value="InterPro"/>
</dbReference>
<dbReference type="EMBL" id="LN483157">
    <property type="protein sequence ID" value="CED83566.1"/>
    <property type="molecule type" value="Genomic_DNA"/>
</dbReference>
<accession>A0A0F7SQB0</accession>
<dbReference type="PANTHER" id="PTHR47338:SF29">
    <property type="entry name" value="ZN(2)-C6 FUNGAL-TYPE DOMAIN-CONTAINING PROTEIN"/>
    <property type="match status" value="1"/>
</dbReference>
<keyword evidence="4" id="KW-0804">Transcription</keyword>
<evidence type="ECO:0000256" key="5">
    <source>
        <dbReference type="ARBA" id="ARBA00023242"/>
    </source>
</evidence>
<dbReference type="GO" id="GO:0008270">
    <property type="term" value="F:zinc ion binding"/>
    <property type="evidence" value="ECO:0007669"/>
    <property type="project" value="InterPro"/>
</dbReference>
<dbReference type="GO" id="GO:0006351">
    <property type="term" value="P:DNA-templated transcription"/>
    <property type="evidence" value="ECO:0007669"/>
    <property type="project" value="InterPro"/>
</dbReference>
<protein>
    <submittedName>
        <fullName evidence="8">Transcription factor domain, fungi</fullName>
    </submittedName>
</protein>
<dbReference type="CDD" id="cd12148">
    <property type="entry name" value="fungal_TF_MHR"/>
    <property type="match status" value="1"/>
</dbReference>
<evidence type="ECO:0000259" key="7">
    <source>
        <dbReference type="SMART" id="SM00906"/>
    </source>
</evidence>
<feature type="region of interest" description="Disordered" evidence="6">
    <location>
        <begin position="526"/>
        <end position="546"/>
    </location>
</feature>
<dbReference type="GO" id="GO:0000981">
    <property type="term" value="F:DNA-binding transcription factor activity, RNA polymerase II-specific"/>
    <property type="evidence" value="ECO:0007669"/>
    <property type="project" value="InterPro"/>
</dbReference>
<name>A0A0F7SQB0_PHARH</name>